<reference evidence="2" key="1">
    <citation type="submission" date="2022-01" db="EMBL/GenBank/DDBJ databases">
        <title>Novel bile acid biosynthetic pathways are enriched in the microbiome of centenarians.</title>
        <authorList>
            <person name="Sato Y."/>
            <person name="Atarashi K."/>
            <person name="Plichta R.D."/>
            <person name="Arai Y."/>
            <person name="Sasajima S."/>
            <person name="Kearney M.S."/>
            <person name="Suda W."/>
            <person name="Takeshita K."/>
            <person name="Sasaki T."/>
            <person name="Okamoto S."/>
            <person name="Skelly N.A."/>
            <person name="Okamura Y."/>
            <person name="Vlamakis H."/>
            <person name="Li Y."/>
            <person name="Tanoue T."/>
            <person name="Takei H."/>
            <person name="Nittono H."/>
            <person name="Narushima S."/>
            <person name="Irie J."/>
            <person name="Itoh H."/>
            <person name="Moriya K."/>
            <person name="Sugiura Y."/>
            <person name="Suematsu M."/>
            <person name="Moritoki N."/>
            <person name="Shibata S."/>
            <person name="Littman R.D."/>
            <person name="Fischbach A.M."/>
            <person name="Uwamino Y."/>
            <person name="Inoue T."/>
            <person name="Honda A."/>
            <person name="Hattori M."/>
            <person name="Murai T."/>
            <person name="Xavier J.R."/>
            <person name="Hirose N."/>
            <person name="Honda K."/>
        </authorList>
    </citation>
    <scope>NUCLEOTIDE SEQUENCE</scope>
    <source>
        <strain evidence="2">CE91-St55</strain>
    </source>
</reference>
<sequence length="41" mass="4800">MHELLFFLIGLLLGGLLGITVMCLVQINRVRKEERHESQEY</sequence>
<keyword evidence="1" id="KW-0812">Transmembrane</keyword>
<accession>A0AA37JT70</accession>
<proteinExistence type="predicted"/>
<keyword evidence="1" id="KW-1133">Transmembrane helix</keyword>
<name>A0AA37JT70_9FIRM</name>
<dbReference type="Proteomes" id="UP001055091">
    <property type="component" value="Unassembled WGS sequence"/>
</dbReference>
<dbReference type="EMBL" id="BQNJ01000003">
    <property type="protein sequence ID" value="GKH04746.1"/>
    <property type="molecule type" value="Genomic_DNA"/>
</dbReference>
<feature type="transmembrane region" description="Helical" evidence="1">
    <location>
        <begin position="6"/>
        <end position="25"/>
    </location>
</feature>
<dbReference type="AlphaFoldDB" id="A0AA37JT70"/>
<evidence type="ECO:0000313" key="3">
    <source>
        <dbReference type="Proteomes" id="UP001055091"/>
    </source>
</evidence>
<protein>
    <recommendedName>
        <fullName evidence="4">DUF3789 domain-containing protein</fullName>
    </recommendedName>
</protein>
<organism evidence="2 3">
    <name type="scientific">Hungatella hathewayi</name>
    <dbReference type="NCBI Taxonomy" id="154046"/>
    <lineage>
        <taxon>Bacteria</taxon>
        <taxon>Bacillati</taxon>
        <taxon>Bacillota</taxon>
        <taxon>Clostridia</taxon>
        <taxon>Lachnospirales</taxon>
        <taxon>Lachnospiraceae</taxon>
        <taxon>Hungatella</taxon>
    </lineage>
</organism>
<comment type="caution">
    <text evidence="2">The sequence shown here is derived from an EMBL/GenBank/DDBJ whole genome shotgun (WGS) entry which is preliminary data.</text>
</comment>
<evidence type="ECO:0000256" key="1">
    <source>
        <dbReference type="SAM" id="Phobius"/>
    </source>
</evidence>
<evidence type="ECO:0000313" key="2">
    <source>
        <dbReference type="EMBL" id="GKH04746.1"/>
    </source>
</evidence>
<dbReference type="RefSeq" id="WP_244053288.1">
    <property type="nucleotide sequence ID" value="NZ_BQNJ01000003.1"/>
</dbReference>
<gene>
    <name evidence="2" type="ORF">CE91St55_67270</name>
</gene>
<evidence type="ECO:0008006" key="4">
    <source>
        <dbReference type="Google" id="ProtNLM"/>
    </source>
</evidence>
<keyword evidence="1" id="KW-0472">Membrane</keyword>